<dbReference type="InterPro" id="IPR002885">
    <property type="entry name" value="PPR_rpt"/>
</dbReference>
<feature type="repeat" description="PPR" evidence="3">
    <location>
        <begin position="348"/>
        <end position="378"/>
    </location>
</feature>
<reference evidence="5" key="1">
    <citation type="submission" date="2020-07" db="EMBL/GenBank/DDBJ databases">
        <authorList>
            <person name="Lin J."/>
        </authorList>
    </citation>
    <scope>NUCLEOTIDE SEQUENCE</scope>
</reference>
<dbReference type="InterPro" id="IPR051240">
    <property type="entry name" value="Mito_RNA-Proc/Resp"/>
</dbReference>
<dbReference type="Gene3D" id="1.25.40.10">
    <property type="entry name" value="Tetratricopeptide repeat domain"/>
    <property type="match status" value="2"/>
</dbReference>
<dbReference type="EMBL" id="LR862149">
    <property type="protein sequence ID" value="CAD1831362.1"/>
    <property type="molecule type" value="Genomic_DNA"/>
</dbReference>
<proteinExistence type="predicted"/>
<feature type="region of interest" description="Disordered" evidence="4">
    <location>
        <begin position="1"/>
        <end position="29"/>
    </location>
</feature>
<sequence length="383" mass="42735">MEPIKTLDAAPRCPSHQIASSSSFDDDDAPASSSLFIPETLVLLFFFFLFGGGGGGGGGSLGGTDHSGEAPTLAKLGFEPPFPTDFAPNHGGLVEEDPREVRRILRQITDEEGSGSAPYICQMLLYKFREWDSNTIVWDMLANAYATSKMIHDALYVLSKMDSLTMQASISTYDSLLYSVRRTDIAWELFQEAKLMVLQEKGKSSRPCIMTFNALMSALCNVGFVQVAKSFIPIMLKYGLLPDRYSYSTLIHGLCIVGSMEEALELSEEMQKSGMEFDMITFNSLINGYRLLGLMSEVWKLIQMMIQQGLQPDLVTYTILITGLCEKGNVEEGLRMRMEILSRGFELNIVTYSVLLNALCKRGLVHEVEKLLNEIETIVWIWT</sequence>
<dbReference type="Pfam" id="PF01535">
    <property type="entry name" value="PPR"/>
    <property type="match status" value="1"/>
</dbReference>
<feature type="repeat" description="PPR" evidence="3">
    <location>
        <begin position="278"/>
        <end position="312"/>
    </location>
</feature>
<accession>A0A6V7PKF0</accession>
<gene>
    <name evidence="5" type="ORF">CB5_LOCUS14573</name>
</gene>
<dbReference type="Pfam" id="PF13041">
    <property type="entry name" value="PPR_2"/>
    <property type="match status" value="2"/>
</dbReference>
<dbReference type="NCBIfam" id="TIGR00756">
    <property type="entry name" value="PPR"/>
    <property type="match status" value="4"/>
</dbReference>
<evidence type="ECO:0000256" key="2">
    <source>
        <dbReference type="ARBA" id="ARBA00022946"/>
    </source>
</evidence>
<organism evidence="5">
    <name type="scientific">Ananas comosus var. bracteatus</name>
    <name type="common">red pineapple</name>
    <dbReference type="NCBI Taxonomy" id="296719"/>
    <lineage>
        <taxon>Eukaryota</taxon>
        <taxon>Viridiplantae</taxon>
        <taxon>Streptophyta</taxon>
        <taxon>Embryophyta</taxon>
        <taxon>Tracheophyta</taxon>
        <taxon>Spermatophyta</taxon>
        <taxon>Magnoliopsida</taxon>
        <taxon>Liliopsida</taxon>
        <taxon>Poales</taxon>
        <taxon>Bromeliaceae</taxon>
        <taxon>Bromelioideae</taxon>
        <taxon>Ananas</taxon>
    </lineage>
</organism>
<dbReference type="PANTHER" id="PTHR47933:SF45">
    <property type="entry name" value="PENTACOTRIPEPTIDE-REPEAT REGION OF PRORP DOMAIN-CONTAINING PROTEIN"/>
    <property type="match status" value="1"/>
</dbReference>
<dbReference type="GO" id="GO:0003729">
    <property type="term" value="F:mRNA binding"/>
    <property type="evidence" value="ECO:0007669"/>
    <property type="project" value="TreeGrafter"/>
</dbReference>
<evidence type="ECO:0008006" key="6">
    <source>
        <dbReference type="Google" id="ProtNLM"/>
    </source>
</evidence>
<dbReference type="InterPro" id="IPR011990">
    <property type="entry name" value="TPR-like_helical_dom_sf"/>
</dbReference>
<dbReference type="PROSITE" id="PS51375">
    <property type="entry name" value="PPR"/>
    <property type="match status" value="5"/>
</dbReference>
<keyword evidence="1" id="KW-0677">Repeat</keyword>
<feature type="repeat" description="PPR" evidence="3">
    <location>
        <begin position="243"/>
        <end position="277"/>
    </location>
</feature>
<evidence type="ECO:0000256" key="1">
    <source>
        <dbReference type="ARBA" id="ARBA00022737"/>
    </source>
</evidence>
<evidence type="ECO:0000313" key="5">
    <source>
        <dbReference type="EMBL" id="CAD1831362.1"/>
    </source>
</evidence>
<protein>
    <recommendedName>
        <fullName evidence="6">Pentatricopeptide repeat-containing protein</fullName>
    </recommendedName>
</protein>
<feature type="repeat" description="PPR" evidence="3">
    <location>
        <begin position="208"/>
        <end position="242"/>
    </location>
</feature>
<name>A0A6V7PKF0_ANACO</name>
<evidence type="ECO:0000256" key="4">
    <source>
        <dbReference type="SAM" id="MobiDB-lite"/>
    </source>
</evidence>
<evidence type="ECO:0000256" key="3">
    <source>
        <dbReference type="PROSITE-ProRule" id="PRU00708"/>
    </source>
</evidence>
<feature type="repeat" description="PPR" evidence="3">
    <location>
        <begin position="313"/>
        <end position="347"/>
    </location>
</feature>
<dbReference type="PANTHER" id="PTHR47933">
    <property type="entry name" value="PENTATRICOPEPTIDE REPEAT-CONTAINING PROTEIN 1, MITOCHONDRIAL"/>
    <property type="match status" value="1"/>
</dbReference>
<dbReference type="AlphaFoldDB" id="A0A6V7PKF0"/>
<keyword evidence="2" id="KW-0809">Transit peptide</keyword>